<dbReference type="EMBL" id="CM026424">
    <property type="protein sequence ID" value="KAG0580010.1"/>
    <property type="molecule type" value="Genomic_DNA"/>
</dbReference>
<name>A0A8T0I8I0_CERPU</name>
<evidence type="ECO:0000313" key="1">
    <source>
        <dbReference type="EMBL" id="KAG0580010.1"/>
    </source>
</evidence>
<dbReference type="AlphaFoldDB" id="A0A8T0I8I0"/>
<reference evidence="1" key="1">
    <citation type="submission" date="2020-06" db="EMBL/GenBank/DDBJ databases">
        <title>WGS assembly of Ceratodon purpureus strain R40.</title>
        <authorList>
            <person name="Carey S.B."/>
            <person name="Jenkins J."/>
            <person name="Shu S."/>
            <person name="Lovell J.T."/>
            <person name="Sreedasyam A."/>
            <person name="Maumus F."/>
            <person name="Tiley G.P."/>
            <person name="Fernandez-Pozo N."/>
            <person name="Barry K."/>
            <person name="Chen C."/>
            <person name="Wang M."/>
            <person name="Lipzen A."/>
            <person name="Daum C."/>
            <person name="Saski C.A."/>
            <person name="Payton A.C."/>
            <person name="Mcbreen J.C."/>
            <person name="Conrad R.E."/>
            <person name="Kollar L.M."/>
            <person name="Olsson S."/>
            <person name="Huttunen S."/>
            <person name="Landis J.B."/>
            <person name="Wickett N.J."/>
            <person name="Johnson M.G."/>
            <person name="Rensing S.A."/>
            <person name="Grimwood J."/>
            <person name="Schmutz J."/>
            <person name="Mcdaniel S.F."/>
        </authorList>
    </citation>
    <scope>NUCLEOTIDE SEQUENCE</scope>
    <source>
        <strain evidence="1">R40</strain>
    </source>
</reference>
<evidence type="ECO:0000313" key="2">
    <source>
        <dbReference type="Proteomes" id="UP000822688"/>
    </source>
</evidence>
<dbReference type="Proteomes" id="UP000822688">
    <property type="component" value="Chromosome 4"/>
</dbReference>
<organism evidence="1 2">
    <name type="scientific">Ceratodon purpureus</name>
    <name type="common">Fire moss</name>
    <name type="synonym">Dicranum purpureum</name>
    <dbReference type="NCBI Taxonomy" id="3225"/>
    <lineage>
        <taxon>Eukaryota</taxon>
        <taxon>Viridiplantae</taxon>
        <taxon>Streptophyta</taxon>
        <taxon>Embryophyta</taxon>
        <taxon>Bryophyta</taxon>
        <taxon>Bryophytina</taxon>
        <taxon>Bryopsida</taxon>
        <taxon>Dicranidae</taxon>
        <taxon>Pseudoditrichales</taxon>
        <taxon>Ditrichaceae</taxon>
        <taxon>Ceratodon</taxon>
    </lineage>
</organism>
<accession>A0A8T0I8I0</accession>
<proteinExistence type="predicted"/>
<protein>
    <submittedName>
        <fullName evidence="1">Uncharacterized protein</fullName>
    </submittedName>
</protein>
<comment type="caution">
    <text evidence="1">The sequence shown here is derived from an EMBL/GenBank/DDBJ whole genome shotgun (WGS) entry which is preliminary data.</text>
</comment>
<sequence>MSSQSLHDAINRTVLHCMRCTGKEVQRLEGASMNSVFTFRVLEKHRTELCMSVAENDFAPRPNQVPRSSRLLVLTMLTSSSRSIYPYHKERQRSKTRFI</sequence>
<gene>
    <name evidence="1" type="ORF">KC19_4G141900</name>
</gene>
<keyword evidence="2" id="KW-1185">Reference proteome</keyword>